<organism evidence="1 2">
    <name type="scientific">Cystobacter fuscus</name>
    <dbReference type="NCBI Taxonomy" id="43"/>
    <lineage>
        <taxon>Bacteria</taxon>
        <taxon>Pseudomonadati</taxon>
        <taxon>Myxococcota</taxon>
        <taxon>Myxococcia</taxon>
        <taxon>Myxococcales</taxon>
        <taxon>Cystobacterineae</taxon>
        <taxon>Archangiaceae</taxon>
        <taxon>Cystobacter</taxon>
    </lineage>
</organism>
<dbReference type="KEGG" id="cfus:CYFUS_008358"/>
<reference evidence="1 2" key="1">
    <citation type="submission" date="2017-06" db="EMBL/GenBank/DDBJ databases">
        <title>Sequencing and comparative analysis of myxobacterial genomes.</title>
        <authorList>
            <person name="Rupp O."/>
            <person name="Goesmann A."/>
            <person name="Sogaard-Andersen L."/>
        </authorList>
    </citation>
    <scope>NUCLEOTIDE SEQUENCE [LARGE SCALE GENOMIC DNA]</scope>
    <source>
        <strain evidence="1 2">DSM 52655</strain>
    </source>
</reference>
<evidence type="ECO:0000313" key="1">
    <source>
        <dbReference type="EMBL" id="ATB42879.1"/>
    </source>
</evidence>
<accession>A0A250JG57</accession>
<dbReference type="AlphaFoldDB" id="A0A250JG57"/>
<dbReference type="Proteomes" id="UP000217257">
    <property type="component" value="Chromosome"/>
</dbReference>
<gene>
    <name evidence="1" type="ORF">CYFUS_008358</name>
</gene>
<evidence type="ECO:0000313" key="2">
    <source>
        <dbReference type="Proteomes" id="UP000217257"/>
    </source>
</evidence>
<protein>
    <submittedName>
        <fullName evidence="1">Uncharacterized protein</fullName>
    </submittedName>
</protein>
<dbReference type="RefSeq" id="WP_232537124.1">
    <property type="nucleotide sequence ID" value="NZ_CP022098.1"/>
</dbReference>
<sequence length="136" mass="15243">MLLEWEGLFAQVQADAEGAEHLVVVIRYLLWVGGEPVHEAAGQVLHSVLGRRRTEELMRSYGEQLIERGLQQGRQEGLLQGRAEAILRILTVRGVQVDEAARQRILSCSDVATLDRWLELSLKATTLSEVLDDLTQ</sequence>
<name>A0A250JG57_9BACT</name>
<dbReference type="EMBL" id="CP022098">
    <property type="protein sequence ID" value="ATB42879.1"/>
    <property type="molecule type" value="Genomic_DNA"/>
</dbReference>
<proteinExistence type="predicted"/>